<dbReference type="Pfam" id="PF00106">
    <property type="entry name" value="adh_short"/>
    <property type="match status" value="1"/>
</dbReference>
<keyword evidence="2" id="KW-0560">Oxidoreductase</keyword>
<dbReference type="PRINTS" id="PR00081">
    <property type="entry name" value="GDHRDH"/>
</dbReference>
<dbReference type="Gene3D" id="3.40.50.720">
    <property type="entry name" value="NAD(P)-binding Rossmann-like Domain"/>
    <property type="match status" value="1"/>
</dbReference>
<dbReference type="InterPro" id="IPR036291">
    <property type="entry name" value="NAD(P)-bd_dom_sf"/>
</dbReference>
<dbReference type="InterPro" id="IPR002347">
    <property type="entry name" value="SDR_fam"/>
</dbReference>
<evidence type="ECO:0000256" key="2">
    <source>
        <dbReference type="ARBA" id="ARBA00023002"/>
    </source>
</evidence>
<dbReference type="AlphaFoldDB" id="A0A1I8NMU6"/>
<dbReference type="PANTHER" id="PTHR43115">
    <property type="entry name" value="DEHYDROGENASE/REDUCTASE SDR FAMILY MEMBER 11"/>
    <property type="match status" value="1"/>
</dbReference>
<protein>
    <recommendedName>
        <fullName evidence="6">Dehydrogenase</fullName>
    </recommendedName>
</protein>
<dbReference type="VEuPathDB" id="VectorBase:SCAU000426"/>
<dbReference type="GO" id="GO:0016616">
    <property type="term" value="F:oxidoreductase activity, acting on the CH-OH group of donors, NAD or NADP as acceptor"/>
    <property type="evidence" value="ECO:0007669"/>
    <property type="project" value="UniProtKB-ARBA"/>
</dbReference>
<keyword evidence="5" id="KW-1185">Reference proteome</keyword>
<evidence type="ECO:0000313" key="4">
    <source>
        <dbReference type="EnsemblMetazoa" id="SCAU000426-PA"/>
    </source>
</evidence>
<dbReference type="OrthoDB" id="1933717at2759"/>
<dbReference type="EnsemblMetazoa" id="SCAU000426-RA">
    <property type="protein sequence ID" value="SCAU000426-PA"/>
    <property type="gene ID" value="SCAU000426"/>
</dbReference>
<dbReference type="PRINTS" id="PR00080">
    <property type="entry name" value="SDRFAMILY"/>
</dbReference>
<name>A0A1I8NMU6_STOCA</name>
<gene>
    <name evidence="4" type="primary">106089542</name>
</gene>
<evidence type="ECO:0000313" key="5">
    <source>
        <dbReference type="Proteomes" id="UP000095300"/>
    </source>
</evidence>
<evidence type="ECO:0000256" key="3">
    <source>
        <dbReference type="RuleBase" id="RU000363"/>
    </source>
</evidence>
<dbReference type="KEGG" id="scac:106089542"/>
<dbReference type="Proteomes" id="UP000095300">
    <property type="component" value="Unassembled WGS sequence"/>
</dbReference>
<dbReference type="STRING" id="35570.A0A1I8NMU6"/>
<sequence length="250" mass="27002">MERWHNKVAVVTGASSGIGAGVVKDLVGAGIQVVGLARRKERVEDIKANLPEKRQSLLTAIECDVTNLDSVNKAFDEIITKFGGVDILVNNAGTSKLGQLVSQDPQTIQMVLQTNVMGVVYCTQRAFKSMKDRNMNGHVIIINSICGHKVLGGPAGKLPITNIYSPSKYAITAITEIYRQEFSGLGTKIKITSISPGAVDTELISDNLKKTLGERILSPHDIGSAILYTLSTPPHVQIHEMIIKPVGENF</sequence>
<accession>A0A1I8NMU6</accession>
<comment type="similarity">
    <text evidence="1 3">Belongs to the short-chain dehydrogenases/reductases (SDR) family.</text>
</comment>
<evidence type="ECO:0000256" key="1">
    <source>
        <dbReference type="ARBA" id="ARBA00006484"/>
    </source>
</evidence>
<dbReference type="FunFam" id="3.40.50.720:FF:000047">
    <property type="entry name" value="NADP-dependent L-serine/L-allo-threonine dehydrogenase"/>
    <property type="match status" value="1"/>
</dbReference>
<proteinExistence type="inferred from homology"/>
<reference evidence="4" key="1">
    <citation type="submission" date="2020-05" db="UniProtKB">
        <authorList>
            <consortium name="EnsemblMetazoa"/>
        </authorList>
    </citation>
    <scope>IDENTIFICATION</scope>
    <source>
        <strain evidence="4">USDA</strain>
    </source>
</reference>
<dbReference type="PANTHER" id="PTHR43115:SF4">
    <property type="entry name" value="DEHYDROGENASE_REDUCTASE SDR FAMILY MEMBER 11"/>
    <property type="match status" value="1"/>
</dbReference>
<organism evidence="4 5">
    <name type="scientific">Stomoxys calcitrans</name>
    <name type="common">Stable fly</name>
    <name type="synonym">Conops calcitrans</name>
    <dbReference type="NCBI Taxonomy" id="35570"/>
    <lineage>
        <taxon>Eukaryota</taxon>
        <taxon>Metazoa</taxon>
        <taxon>Ecdysozoa</taxon>
        <taxon>Arthropoda</taxon>
        <taxon>Hexapoda</taxon>
        <taxon>Insecta</taxon>
        <taxon>Pterygota</taxon>
        <taxon>Neoptera</taxon>
        <taxon>Endopterygota</taxon>
        <taxon>Diptera</taxon>
        <taxon>Brachycera</taxon>
        <taxon>Muscomorpha</taxon>
        <taxon>Muscoidea</taxon>
        <taxon>Muscidae</taxon>
        <taxon>Stomoxys</taxon>
    </lineage>
</organism>
<dbReference type="SUPFAM" id="SSF51735">
    <property type="entry name" value="NAD(P)-binding Rossmann-fold domains"/>
    <property type="match status" value="1"/>
</dbReference>
<evidence type="ECO:0008006" key="6">
    <source>
        <dbReference type="Google" id="ProtNLM"/>
    </source>
</evidence>